<keyword evidence="2" id="KW-1185">Reference proteome</keyword>
<proteinExistence type="predicted"/>
<accession>A0ABP7NJB7</accession>
<sequence length="328" mass="35800">MTPSIPSAAVRALLLAQDGIISRSQVLDAGDSNAVIRRMLRRREWVKVGSGLYVNHTGPLTWSQRAWCAVRGAHPAVLSHQSAVHAVGGTVDGKQYGVPIHIAVGSRRNVAKQPGVVVHYDANLDDHAAWHTHPPRIRVEHAVVTLAAAASTETVAVARLTEAVNARITTVERLREALRTRRSLRRRAFLGEVLKDIADGTCSVLERRYRFGVEQAHGLPRPVRQSPTATGRRGFRDAEYPDWHLVIELDGRVGHDDAPSRDRDLERDLDAVVGAGLTTVRLGWGQVGRPCTTAQKVGRLLTRRGWTGALVPCSDGCEVSAADVKTLR</sequence>
<dbReference type="Proteomes" id="UP001418444">
    <property type="component" value="Unassembled WGS sequence"/>
</dbReference>
<evidence type="ECO:0000313" key="2">
    <source>
        <dbReference type="Proteomes" id="UP001418444"/>
    </source>
</evidence>
<comment type="caution">
    <text evidence="1">The sequence shown here is derived from an EMBL/GenBank/DDBJ whole genome shotgun (WGS) entry which is preliminary data.</text>
</comment>
<protein>
    <recommendedName>
        <fullName evidence="3">Type IV toxin-antitoxin system AbiEi family antitoxin domain-containing protein</fullName>
    </recommendedName>
</protein>
<organism evidence="1 2">
    <name type="scientific">Gordonia caeni</name>
    <dbReference type="NCBI Taxonomy" id="1007097"/>
    <lineage>
        <taxon>Bacteria</taxon>
        <taxon>Bacillati</taxon>
        <taxon>Actinomycetota</taxon>
        <taxon>Actinomycetes</taxon>
        <taxon>Mycobacteriales</taxon>
        <taxon>Gordoniaceae</taxon>
        <taxon>Gordonia</taxon>
    </lineage>
</organism>
<evidence type="ECO:0008006" key="3">
    <source>
        <dbReference type="Google" id="ProtNLM"/>
    </source>
</evidence>
<dbReference type="EMBL" id="BAAAZW010000001">
    <property type="protein sequence ID" value="GAA3948492.1"/>
    <property type="molecule type" value="Genomic_DNA"/>
</dbReference>
<gene>
    <name evidence="1" type="ORF">GCM10022231_02190</name>
</gene>
<evidence type="ECO:0000313" key="1">
    <source>
        <dbReference type="EMBL" id="GAA3948492.1"/>
    </source>
</evidence>
<dbReference type="RefSeq" id="WP_344779720.1">
    <property type="nucleotide sequence ID" value="NZ_BAAAZW010000001.1"/>
</dbReference>
<reference evidence="2" key="1">
    <citation type="journal article" date="2019" name="Int. J. Syst. Evol. Microbiol.">
        <title>The Global Catalogue of Microorganisms (GCM) 10K type strain sequencing project: providing services to taxonomists for standard genome sequencing and annotation.</title>
        <authorList>
            <consortium name="The Broad Institute Genomics Platform"/>
            <consortium name="The Broad Institute Genome Sequencing Center for Infectious Disease"/>
            <person name="Wu L."/>
            <person name="Ma J."/>
        </authorList>
    </citation>
    <scope>NUCLEOTIDE SEQUENCE [LARGE SCALE GENOMIC DNA]</scope>
    <source>
        <strain evidence="2">JCM 16923</strain>
    </source>
</reference>
<name>A0ABP7NJB7_9ACTN</name>